<dbReference type="SUPFAM" id="SSF69593">
    <property type="entry name" value="Glycerol-3-phosphate (1)-acyltransferase"/>
    <property type="match status" value="1"/>
</dbReference>
<comment type="caution">
    <text evidence="6">The sequence shown here is derived from an EMBL/GenBank/DDBJ whole genome shotgun (WGS) entry which is preliminary data.</text>
</comment>
<dbReference type="PANTHER" id="PTHR10434">
    <property type="entry name" value="1-ACYL-SN-GLYCEROL-3-PHOSPHATE ACYLTRANSFERASE"/>
    <property type="match status" value="1"/>
</dbReference>
<feature type="transmembrane region" description="Helical" evidence="4">
    <location>
        <begin position="221"/>
        <end position="241"/>
    </location>
</feature>
<dbReference type="GO" id="GO:0006654">
    <property type="term" value="P:phosphatidic acid biosynthetic process"/>
    <property type="evidence" value="ECO:0007669"/>
    <property type="project" value="TreeGrafter"/>
</dbReference>
<accession>A0A562SA80</accession>
<keyword evidence="4" id="KW-0812">Transmembrane</keyword>
<evidence type="ECO:0000313" key="7">
    <source>
        <dbReference type="Proteomes" id="UP000316167"/>
    </source>
</evidence>
<keyword evidence="4" id="KW-1133">Transmembrane helix</keyword>
<reference evidence="6 7" key="1">
    <citation type="journal article" date="2015" name="Stand. Genomic Sci.">
        <title>Genomic Encyclopedia of Bacterial and Archaeal Type Strains, Phase III: the genomes of soil and plant-associated and newly described type strains.</title>
        <authorList>
            <person name="Whitman W.B."/>
            <person name="Woyke T."/>
            <person name="Klenk H.P."/>
            <person name="Zhou Y."/>
            <person name="Lilburn T.G."/>
            <person name="Beck B.J."/>
            <person name="De Vos P."/>
            <person name="Vandamme P."/>
            <person name="Eisen J.A."/>
            <person name="Garrity G."/>
            <person name="Hugenholtz P."/>
            <person name="Kyrpides N.C."/>
        </authorList>
    </citation>
    <scope>NUCLEOTIDE SEQUENCE [LARGE SCALE GENOMIC DNA]</scope>
    <source>
        <strain evidence="6 7">CGMCC 1.7271</strain>
    </source>
</reference>
<dbReference type="GO" id="GO:0003841">
    <property type="term" value="F:1-acylglycerol-3-phosphate O-acyltransferase activity"/>
    <property type="evidence" value="ECO:0007669"/>
    <property type="project" value="TreeGrafter"/>
</dbReference>
<keyword evidence="7" id="KW-1185">Reference proteome</keyword>
<proteinExistence type="predicted"/>
<evidence type="ECO:0000313" key="6">
    <source>
        <dbReference type="EMBL" id="TWI78262.1"/>
    </source>
</evidence>
<protein>
    <submittedName>
        <fullName evidence="6">1-acyl-sn-glycerol-3-phosphate acyltransferase</fullName>
    </submittedName>
</protein>
<evidence type="ECO:0000256" key="2">
    <source>
        <dbReference type="ARBA" id="ARBA00022679"/>
    </source>
</evidence>
<dbReference type="SMART" id="SM00563">
    <property type="entry name" value="PlsC"/>
    <property type="match status" value="1"/>
</dbReference>
<keyword evidence="4" id="KW-0472">Membrane</keyword>
<keyword evidence="3 6" id="KW-0012">Acyltransferase</keyword>
<keyword evidence="2 6" id="KW-0808">Transferase</keyword>
<evidence type="ECO:0000256" key="1">
    <source>
        <dbReference type="ARBA" id="ARBA00005189"/>
    </source>
</evidence>
<dbReference type="Proteomes" id="UP000316167">
    <property type="component" value="Unassembled WGS sequence"/>
</dbReference>
<dbReference type="InterPro" id="IPR002123">
    <property type="entry name" value="Plipid/glycerol_acylTrfase"/>
</dbReference>
<feature type="transmembrane region" description="Helical" evidence="4">
    <location>
        <begin position="253"/>
        <end position="277"/>
    </location>
</feature>
<sequence length="304" mass="34746">MYVFTKLLTNLYFWIFAKRLGIFNPAAKKITTPMILGVNHPNSFLDAIIVGAVMDHRVHFITRSGVFKNPVVRKILRSVNMIPIYRMTDGKDQLANNDATFEEVRAILKRGEHVLIFVEGFCRHQTTLQLPLKKGAPRMLLQAWADGLDVTFLPVWVRYNSFVDFPKSFDINFGKQFGKEVVREGMETGAAMMAINKAAEVQLQHLSEKINADTRIKIPKFLLFIPAMLGVLTHFLFYVPLERLAWKLRGEQYYDSILFCLMAFLYPVYLLLVFFVVKAFAGTAIALASIVALPLLAKSYVMWK</sequence>
<feature type="transmembrane region" description="Helical" evidence="4">
    <location>
        <begin position="283"/>
        <end position="303"/>
    </location>
</feature>
<dbReference type="OrthoDB" id="9806008at2"/>
<dbReference type="EMBL" id="VLLE01000007">
    <property type="protein sequence ID" value="TWI78262.1"/>
    <property type="molecule type" value="Genomic_DNA"/>
</dbReference>
<comment type="pathway">
    <text evidence="1">Lipid metabolism.</text>
</comment>
<dbReference type="Pfam" id="PF01553">
    <property type="entry name" value="Acyltransferase"/>
    <property type="match status" value="1"/>
</dbReference>
<dbReference type="RefSeq" id="WP_144888409.1">
    <property type="nucleotide sequence ID" value="NZ_VLLE01000007.1"/>
</dbReference>
<evidence type="ECO:0000256" key="4">
    <source>
        <dbReference type="SAM" id="Phobius"/>
    </source>
</evidence>
<organism evidence="6 7">
    <name type="scientific">Lacibacter cauensis</name>
    <dbReference type="NCBI Taxonomy" id="510947"/>
    <lineage>
        <taxon>Bacteria</taxon>
        <taxon>Pseudomonadati</taxon>
        <taxon>Bacteroidota</taxon>
        <taxon>Chitinophagia</taxon>
        <taxon>Chitinophagales</taxon>
        <taxon>Chitinophagaceae</taxon>
        <taxon>Lacibacter</taxon>
    </lineage>
</organism>
<dbReference type="PANTHER" id="PTHR10434:SF11">
    <property type="entry name" value="1-ACYL-SN-GLYCEROL-3-PHOSPHATE ACYLTRANSFERASE"/>
    <property type="match status" value="1"/>
</dbReference>
<feature type="domain" description="Phospholipid/glycerol acyltransferase" evidence="5">
    <location>
        <begin position="34"/>
        <end position="160"/>
    </location>
</feature>
<gene>
    <name evidence="6" type="ORF">IQ13_3944</name>
</gene>
<dbReference type="AlphaFoldDB" id="A0A562SA80"/>
<name>A0A562SA80_9BACT</name>
<evidence type="ECO:0000256" key="3">
    <source>
        <dbReference type="ARBA" id="ARBA00023315"/>
    </source>
</evidence>
<evidence type="ECO:0000259" key="5">
    <source>
        <dbReference type="SMART" id="SM00563"/>
    </source>
</evidence>